<dbReference type="GO" id="GO:0004519">
    <property type="term" value="F:endonuclease activity"/>
    <property type="evidence" value="ECO:0007669"/>
    <property type="project" value="UniProtKB-KW"/>
</dbReference>
<dbReference type="PANTHER" id="PTHR34107:SF5">
    <property type="entry name" value="SLL1355 PROTEIN"/>
    <property type="match status" value="1"/>
</dbReference>
<reference evidence="2" key="1">
    <citation type="submission" date="2020-10" db="EMBL/GenBank/DDBJ databases">
        <authorList>
            <person name="Castelo-Branco R."/>
            <person name="Eusebio N."/>
            <person name="Adriana R."/>
            <person name="Vieira A."/>
            <person name="Brugerolle De Fraissinette N."/>
            <person name="Rezende De Castro R."/>
            <person name="Schneider M.P."/>
            <person name="Vasconcelos V."/>
            <person name="Leao P.N."/>
        </authorList>
    </citation>
    <scope>NUCLEOTIDE SEQUENCE</scope>
    <source>
        <strain evidence="2">LEGE 07310</strain>
    </source>
</reference>
<keyword evidence="3" id="KW-1185">Reference proteome</keyword>
<organism evidence="2 3">
    <name type="scientific">Vasconcelosia minhoensis LEGE 07310</name>
    <dbReference type="NCBI Taxonomy" id="915328"/>
    <lineage>
        <taxon>Bacteria</taxon>
        <taxon>Bacillati</taxon>
        <taxon>Cyanobacteriota</taxon>
        <taxon>Cyanophyceae</taxon>
        <taxon>Nodosilineales</taxon>
        <taxon>Cymatolegaceae</taxon>
        <taxon>Vasconcelosia</taxon>
        <taxon>Vasconcelosia minhoensis</taxon>
    </lineage>
</organism>
<dbReference type="PANTHER" id="PTHR34107">
    <property type="entry name" value="SLL0198 PROTEIN-RELATED"/>
    <property type="match status" value="1"/>
</dbReference>
<evidence type="ECO:0000259" key="1">
    <source>
        <dbReference type="Pfam" id="PF05685"/>
    </source>
</evidence>
<dbReference type="AlphaFoldDB" id="A0A8J7DRP9"/>
<dbReference type="SUPFAM" id="SSF52980">
    <property type="entry name" value="Restriction endonuclease-like"/>
    <property type="match status" value="1"/>
</dbReference>
<protein>
    <submittedName>
        <fullName evidence="2">Uma2 family endonuclease</fullName>
    </submittedName>
</protein>
<dbReference type="InterPro" id="IPR008538">
    <property type="entry name" value="Uma2"/>
</dbReference>
<dbReference type="Proteomes" id="UP000636505">
    <property type="component" value="Unassembled WGS sequence"/>
</dbReference>
<keyword evidence="2" id="KW-0378">Hydrolase</keyword>
<dbReference type="EMBL" id="JADEXG010000045">
    <property type="protein sequence ID" value="MBE9079039.1"/>
    <property type="molecule type" value="Genomic_DNA"/>
</dbReference>
<keyword evidence="2" id="KW-0540">Nuclease</keyword>
<accession>A0A8J7DRP9</accession>
<dbReference type="RefSeq" id="WP_193909562.1">
    <property type="nucleotide sequence ID" value="NZ_JADEXG010000045.1"/>
</dbReference>
<name>A0A8J7DRP9_9CYAN</name>
<sequence>MSPTQSSLKLSLEKFLELPETKPASEYINGQIYPKPMPKGKHSRLQTYLAAEINRVSESQQLASAFTELRCTFGGRSVVPDIAAFSWQRIPIDTAGEIENTFNIPPDWTIEILSPEQSSVRVIDNILFCLNHGTELGWLIDPQERLVVIFRPGKQPEIRQDEDELSVLSLLSNFQISVSVIFGWLSLT</sequence>
<dbReference type="InterPro" id="IPR012296">
    <property type="entry name" value="Nuclease_put_TT1808"/>
</dbReference>
<dbReference type="CDD" id="cd06260">
    <property type="entry name" value="DUF820-like"/>
    <property type="match status" value="1"/>
</dbReference>
<evidence type="ECO:0000313" key="2">
    <source>
        <dbReference type="EMBL" id="MBE9079039.1"/>
    </source>
</evidence>
<dbReference type="InterPro" id="IPR011335">
    <property type="entry name" value="Restrct_endonuc-II-like"/>
</dbReference>
<feature type="domain" description="Putative restriction endonuclease" evidence="1">
    <location>
        <begin position="12"/>
        <end position="178"/>
    </location>
</feature>
<proteinExistence type="predicted"/>
<keyword evidence="2" id="KW-0255">Endonuclease</keyword>
<dbReference type="Gene3D" id="3.90.1570.10">
    <property type="entry name" value="tt1808, chain A"/>
    <property type="match status" value="1"/>
</dbReference>
<dbReference type="Pfam" id="PF05685">
    <property type="entry name" value="Uma2"/>
    <property type="match status" value="1"/>
</dbReference>
<comment type="caution">
    <text evidence="2">The sequence shown here is derived from an EMBL/GenBank/DDBJ whole genome shotgun (WGS) entry which is preliminary data.</text>
</comment>
<gene>
    <name evidence="2" type="ORF">IQ241_17335</name>
</gene>
<evidence type="ECO:0000313" key="3">
    <source>
        <dbReference type="Proteomes" id="UP000636505"/>
    </source>
</evidence>